<comment type="function">
    <text evidence="4">Binds to the catalytic subunit of the cyclin dependent kinases and is essential for their biological function.</text>
</comment>
<dbReference type="AlphaFoldDB" id="A0A1C7N630"/>
<accession>A0A1C7N630</accession>
<comment type="caution">
    <text evidence="6">The sequence shown here is derived from an EMBL/GenBank/DDBJ whole genome shotgun (WGS) entry which is preliminary data.</text>
</comment>
<dbReference type="SUPFAM" id="SSF55637">
    <property type="entry name" value="Cell cycle regulatory proteins"/>
    <property type="match status" value="1"/>
</dbReference>
<keyword evidence="3 4" id="KW-0131">Cell cycle</keyword>
<feature type="compositionally biased region" description="Polar residues" evidence="5">
    <location>
        <begin position="1"/>
        <end position="32"/>
    </location>
</feature>
<dbReference type="OrthoDB" id="440676at2759"/>
<gene>
    <name evidence="6" type="primary">CKS1</name>
    <name evidence="6" type="ORF">A0J61_07453</name>
</gene>
<dbReference type="InterPro" id="IPR036858">
    <property type="entry name" value="Cyclin-dep_kinase_reg-sub_sf"/>
</dbReference>
<name>A0A1C7N630_9FUNG</name>
<evidence type="ECO:0000313" key="6">
    <source>
        <dbReference type="EMBL" id="OBZ84497.1"/>
    </source>
</evidence>
<comment type="similarity">
    <text evidence="1 4">Belongs to the CKS family.</text>
</comment>
<evidence type="ECO:0000256" key="1">
    <source>
        <dbReference type="ARBA" id="ARBA00007782"/>
    </source>
</evidence>
<feature type="region of interest" description="Disordered" evidence="5">
    <location>
        <begin position="1"/>
        <end position="45"/>
    </location>
</feature>
<keyword evidence="2 4" id="KW-0132">Cell division</keyword>
<dbReference type="PANTHER" id="PTHR23415">
    <property type="entry name" value="CYCLIN-DEPENDENT KINASES REGULATORY SUBUNIT/60S RIBOSOME SUBUNIT BIOGENESIS PROTEIN NIP7"/>
    <property type="match status" value="1"/>
</dbReference>
<dbReference type="Gene3D" id="3.30.170.10">
    <property type="entry name" value="Cyclin-dependent kinase, regulatory subunit"/>
    <property type="match status" value="1"/>
</dbReference>
<sequence length="259" mass="30506">MNNDENQYLTASEQNIQKQPVEHTNSQTTHTAQAEKGANNYGNNLMPKTIDELREIHARGRKLIMKRKYPKRSRGGLPEEIQKTEEELRLERIQKKKDIEEYASQIVYSNYYFDDVHEYKHVVLPKNLAKWLPKPSRLLEPAEWIELGVYQTSGWEHYMIYAPEPHVLLFRREKNYLAKYGDTEPQVPESMKEQHIKQSQEYIKEQKQKQKEAEKRAAAKLAKASEDQNISNIPPQEHIANHRMTRSSAVPRNRQSDLE</sequence>
<dbReference type="GO" id="GO:0016538">
    <property type="term" value="F:cyclin-dependent protein serine/threonine kinase regulator activity"/>
    <property type="evidence" value="ECO:0007669"/>
    <property type="project" value="InterPro"/>
</dbReference>
<evidence type="ECO:0000256" key="5">
    <source>
        <dbReference type="SAM" id="MobiDB-lite"/>
    </source>
</evidence>
<reference evidence="6 7" key="1">
    <citation type="submission" date="2016-03" db="EMBL/GenBank/DDBJ databases">
        <title>Choanephora cucurbitarum.</title>
        <authorList>
            <person name="Min B."/>
            <person name="Park H."/>
            <person name="Park J.-H."/>
            <person name="Shin H.-D."/>
            <person name="Choi I.-G."/>
        </authorList>
    </citation>
    <scope>NUCLEOTIDE SEQUENCE [LARGE SCALE GENOMIC DNA]</scope>
    <source>
        <strain evidence="6 7">KUS-F28377</strain>
    </source>
</reference>
<evidence type="ECO:0000313" key="7">
    <source>
        <dbReference type="Proteomes" id="UP000093000"/>
    </source>
</evidence>
<evidence type="ECO:0000256" key="2">
    <source>
        <dbReference type="ARBA" id="ARBA00022618"/>
    </source>
</evidence>
<dbReference type="Proteomes" id="UP000093000">
    <property type="component" value="Unassembled WGS sequence"/>
</dbReference>
<keyword evidence="7" id="KW-1185">Reference proteome</keyword>
<dbReference type="Pfam" id="PF01111">
    <property type="entry name" value="CKS"/>
    <property type="match status" value="1"/>
</dbReference>
<feature type="region of interest" description="Disordered" evidence="5">
    <location>
        <begin position="184"/>
        <end position="259"/>
    </location>
</feature>
<dbReference type="EMBL" id="LUGH01000503">
    <property type="protein sequence ID" value="OBZ84497.1"/>
    <property type="molecule type" value="Genomic_DNA"/>
</dbReference>
<keyword evidence="6" id="KW-0418">Kinase</keyword>
<dbReference type="SMART" id="SM01084">
    <property type="entry name" value="CKS"/>
    <property type="match status" value="1"/>
</dbReference>
<proteinExistence type="inferred from homology"/>
<evidence type="ECO:0000256" key="3">
    <source>
        <dbReference type="ARBA" id="ARBA00023306"/>
    </source>
</evidence>
<keyword evidence="6" id="KW-0808">Transferase</keyword>
<dbReference type="InterPro" id="IPR000789">
    <property type="entry name" value="Cyclin-dep_kinase_reg-sub"/>
</dbReference>
<dbReference type="STRING" id="101091.A0A1C7N630"/>
<dbReference type="GO" id="GO:0016301">
    <property type="term" value="F:kinase activity"/>
    <property type="evidence" value="ECO:0007669"/>
    <property type="project" value="UniProtKB-KW"/>
</dbReference>
<dbReference type="InParanoid" id="A0A1C7N630"/>
<feature type="compositionally biased region" description="Basic and acidic residues" evidence="5">
    <location>
        <begin position="190"/>
        <end position="217"/>
    </location>
</feature>
<dbReference type="GO" id="GO:0051301">
    <property type="term" value="P:cell division"/>
    <property type="evidence" value="ECO:0007669"/>
    <property type="project" value="UniProtKB-UniRule"/>
</dbReference>
<organism evidence="6 7">
    <name type="scientific">Choanephora cucurbitarum</name>
    <dbReference type="NCBI Taxonomy" id="101091"/>
    <lineage>
        <taxon>Eukaryota</taxon>
        <taxon>Fungi</taxon>
        <taxon>Fungi incertae sedis</taxon>
        <taxon>Mucoromycota</taxon>
        <taxon>Mucoromycotina</taxon>
        <taxon>Mucoromycetes</taxon>
        <taxon>Mucorales</taxon>
        <taxon>Mucorineae</taxon>
        <taxon>Choanephoraceae</taxon>
        <taxon>Choanephoroideae</taxon>
        <taxon>Choanephora</taxon>
    </lineage>
</organism>
<protein>
    <recommendedName>
        <fullName evidence="4">Cyclin-dependent kinases regulatory subunit</fullName>
    </recommendedName>
</protein>
<evidence type="ECO:0000256" key="4">
    <source>
        <dbReference type="RuleBase" id="RU311113"/>
    </source>
</evidence>
<dbReference type="PRINTS" id="PR00296">
    <property type="entry name" value="CYCLINKINASE"/>
</dbReference>